<sequence length="232" mass="27302">MAVYEKGKETRRKLVLVTNQMLKNKKASNITVRAVAKEVGCSPAALYRHFDNMEYLIVLASIHFFENYITDYGKLMESEKDLLKQYLKGWKIFIKYAFERPDLYYRLMWGQFNASFSDALSEYIELFPLKVSFSIPDYFYTMLFNSDIIERDYIMLKRAVNKGFLSEEDARYFSISNPLIVKGMLEMYMDKENSQRKQASLECSFLIEKNMEKIFGISPDKKILKANDLQTV</sequence>
<evidence type="ECO:0000313" key="5">
    <source>
        <dbReference type="Proteomes" id="UP000198838"/>
    </source>
</evidence>
<dbReference type="PROSITE" id="PS50977">
    <property type="entry name" value="HTH_TETR_2"/>
    <property type="match status" value="1"/>
</dbReference>
<dbReference type="Gene3D" id="1.10.357.10">
    <property type="entry name" value="Tetracycline Repressor, domain 2"/>
    <property type="match status" value="1"/>
</dbReference>
<dbReference type="SUPFAM" id="SSF46689">
    <property type="entry name" value="Homeodomain-like"/>
    <property type="match status" value="1"/>
</dbReference>
<evidence type="ECO:0000313" key="4">
    <source>
        <dbReference type="EMBL" id="SFB12378.1"/>
    </source>
</evidence>
<dbReference type="OrthoDB" id="1970434at2"/>
<feature type="domain" description="HTH tetR-type" evidence="3">
    <location>
        <begin position="8"/>
        <end position="68"/>
    </location>
</feature>
<dbReference type="AlphaFoldDB" id="A0A1I0YJ77"/>
<evidence type="ECO:0000259" key="3">
    <source>
        <dbReference type="PROSITE" id="PS50977"/>
    </source>
</evidence>
<feature type="DNA-binding region" description="H-T-H motif" evidence="2">
    <location>
        <begin position="31"/>
        <end position="50"/>
    </location>
</feature>
<dbReference type="RefSeq" id="WP_092872398.1">
    <property type="nucleotide sequence ID" value="NZ_FOJY01000010.1"/>
</dbReference>
<keyword evidence="1 2" id="KW-0238">DNA-binding</keyword>
<evidence type="ECO:0000256" key="1">
    <source>
        <dbReference type="ARBA" id="ARBA00023125"/>
    </source>
</evidence>
<keyword evidence="5" id="KW-1185">Reference proteome</keyword>
<gene>
    <name evidence="4" type="ORF">SAMN05216249_1107</name>
</gene>
<protein>
    <submittedName>
        <fullName evidence="4">Regulatory protein, tetR family</fullName>
    </submittedName>
</protein>
<accession>A0A1I0YJ77</accession>
<organism evidence="4 5">
    <name type="scientific">Acetitomaculum ruminis DSM 5522</name>
    <dbReference type="NCBI Taxonomy" id="1120918"/>
    <lineage>
        <taxon>Bacteria</taxon>
        <taxon>Bacillati</taxon>
        <taxon>Bacillota</taxon>
        <taxon>Clostridia</taxon>
        <taxon>Lachnospirales</taxon>
        <taxon>Lachnospiraceae</taxon>
        <taxon>Acetitomaculum</taxon>
    </lineage>
</organism>
<reference evidence="4 5" key="1">
    <citation type="submission" date="2016-10" db="EMBL/GenBank/DDBJ databases">
        <authorList>
            <person name="de Groot N.N."/>
        </authorList>
    </citation>
    <scope>NUCLEOTIDE SEQUENCE [LARGE SCALE GENOMIC DNA]</scope>
    <source>
        <strain evidence="4 5">DSM 5522</strain>
    </source>
</reference>
<name>A0A1I0YJ77_9FIRM</name>
<evidence type="ECO:0000256" key="2">
    <source>
        <dbReference type="PROSITE-ProRule" id="PRU00335"/>
    </source>
</evidence>
<dbReference type="InterPro" id="IPR009057">
    <property type="entry name" value="Homeodomain-like_sf"/>
</dbReference>
<dbReference type="InterPro" id="IPR001647">
    <property type="entry name" value="HTH_TetR"/>
</dbReference>
<dbReference type="EMBL" id="FOJY01000010">
    <property type="protein sequence ID" value="SFB12378.1"/>
    <property type="molecule type" value="Genomic_DNA"/>
</dbReference>
<dbReference type="STRING" id="1120918.SAMN05216249_1107"/>
<dbReference type="Pfam" id="PF00440">
    <property type="entry name" value="TetR_N"/>
    <property type="match status" value="1"/>
</dbReference>
<proteinExistence type="predicted"/>
<dbReference type="GO" id="GO:0003677">
    <property type="term" value="F:DNA binding"/>
    <property type="evidence" value="ECO:0007669"/>
    <property type="project" value="UniProtKB-UniRule"/>
</dbReference>
<dbReference type="Proteomes" id="UP000198838">
    <property type="component" value="Unassembled WGS sequence"/>
</dbReference>